<evidence type="ECO:0000313" key="14">
    <source>
        <dbReference type="Proteomes" id="UP001157440"/>
    </source>
</evidence>
<keyword evidence="6" id="KW-0812">Transmembrane</keyword>
<accession>A0AA37WNS1</accession>
<keyword evidence="3 9" id="KW-0813">Transport</keyword>
<keyword evidence="10" id="KW-0175">Coiled coil</keyword>
<sequence length="437" mass="47873">MNMDPKSKTYRSMRRSLLGGAAVAGLLAFGVGGWAATAELSGAVIAPGSLVVASNLKKVQHPTGGVVSEINVREGDPVKAGDVVVRLDDTQTRANLAIVTKNLDELAARQARDEAEQDGTERIVFPADLLARTKDPAVARVVQGEQKLFGIRRAARDGQSAQFRERIAQLREQISGLTDQLAAKKRELALVFEELKGVRELWQKNLIQIGRMTALERDAARIEGERGTLVSTIAQTKGRISETELQILQIDQDLRTEVGKDLAEIRAKTSELVEKKVAAEDQLKRVDIRAPQSGTVHQLNVHTVGGVITPGAEPIMLIVPEADALTVEAKIQPQDIDQVRVGQRAVLRFSAFNQRTTPELIGEVSRVSADVSQDTKTGATYYTIRMSVPEAERDRLQGMKLVPGMPVESFIRTGDRTVISYLTKPLQDQVAKAWRER</sequence>
<dbReference type="PANTHER" id="PTHR30386">
    <property type="entry name" value="MEMBRANE FUSION SUBUNIT OF EMRAB-TOLC MULTIDRUG EFFLUX PUMP"/>
    <property type="match status" value="1"/>
</dbReference>
<comment type="caution">
    <text evidence="13">The sequence shown here is derived from an EMBL/GenBank/DDBJ whole genome shotgun (WGS) entry which is preliminary data.</text>
</comment>
<dbReference type="InterPro" id="IPR006311">
    <property type="entry name" value="TAT_signal"/>
</dbReference>
<dbReference type="Gene3D" id="2.40.50.100">
    <property type="match status" value="1"/>
</dbReference>
<evidence type="ECO:0000259" key="11">
    <source>
        <dbReference type="Pfam" id="PF25994"/>
    </source>
</evidence>
<dbReference type="GO" id="GO:0015031">
    <property type="term" value="P:protein transport"/>
    <property type="evidence" value="ECO:0007669"/>
    <property type="project" value="InterPro"/>
</dbReference>
<keyword evidence="7" id="KW-1133">Transmembrane helix</keyword>
<dbReference type="NCBIfam" id="TIGR01843">
    <property type="entry name" value="type_I_hlyD"/>
    <property type="match status" value="1"/>
</dbReference>
<feature type="domain" description="AprE-like long alpha-helical hairpin" evidence="11">
    <location>
        <begin position="93"/>
        <end position="282"/>
    </location>
</feature>
<dbReference type="EMBL" id="BSPL01000003">
    <property type="protein sequence ID" value="GLS68080.1"/>
    <property type="molecule type" value="Genomic_DNA"/>
</dbReference>
<evidence type="ECO:0000256" key="9">
    <source>
        <dbReference type="RuleBase" id="RU365093"/>
    </source>
</evidence>
<dbReference type="PRINTS" id="PR01490">
    <property type="entry name" value="RTXTOXIND"/>
</dbReference>
<comment type="subcellular location">
    <subcellularLocation>
        <location evidence="1 9">Cell inner membrane</location>
        <topology evidence="1 9">Single-pass membrane protein</topology>
    </subcellularLocation>
</comment>
<dbReference type="RefSeq" id="WP_373323956.1">
    <property type="nucleotide sequence ID" value="NZ_BPQZ01000070.1"/>
</dbReference>
<comment type="similarity">
    <text evidence="2 9">Belongs to the membrane fusion protein (MFP) (TC 8.A.1) family.</text>
</comment>
<evidence type="ECO:0000256" key="5">
    <source>
        <dbReference type="ARBA" id="ARBA00022519"/>
    </source>
</evidence>
<dbReference type="Proteomes" id="UP001157440">
    <property type="component" value="Unassembled WGS sequence"/>
</dbReference>
<evidence type="ECO:0000256" key="7">
    <source>
        <dbReference type="ARBA" id="ARBA00022989"/>
    </source>
</evidence>
<dbReference type="PROSITE" id="PS51318">
    <property type="entry name" value="TAT"/>
    <property type="match status" value="1"/>
</dbReference>
<keyword evidence="14" id="KW-1185">Reference proteome</keyword>
<dbReference type="PANTHER" id="PTHR30386:SF17">
    <property type="entry name" value="ALKALINE PROTEASE SECRETION PROTEIN APRE"/>
    <property type="match status" value="1"/>
</dbReference>
<dbReference type="AlphaFoldDB" id="A0AA37WNS1"/>
<evidence type="ECO:0000256" key="6">
    <source>
        <dbReference type="ARBA" id="ARBA00022692"/>
    </source>
</evidence>
<dbReference type="InterPro" id="IPR010129">
    <property type="entry name" value="T1SS_HlyD"/>
</dbReference>
<evidence type="ECO:0000256" key="8">
    <source>
        <dbReference type="ARBA" id="ARBA00023136"/>
    </source>
</evidence>
<dbReference type="InterPro" id="IPR058781">
    <property type="entry name" value="HH_AprE-like"/>
</dbReference>
<feature type="coiled-coil region" evidence="10">
    <location>
        <begin position="160"/>
        <end position="187"/>
    </location>
</feature>
<evidence type="ECO:0000256" key="3">
    <source>
        <dbReference type="ARBA" id="ARBA00022448"/>
    </source>
</evidence>
<evidence type="ECO:0000256" key="10">
    <source>
        <dbReference type="SAM" id="Coils"/>
    </source>
</evidence>
<organism evidence="13 14">
    <name type="scientific">Methylobacterium tardum</name>
    <dbReference type="NCBI Taxonomy" id="374432"/>
    <lineage>
        <taxon>Bacteria</taxon>
        <taxon>Pseudomonadati</taxon>
        <taxon>Pseudomonadota</taxon>
        <taxon>Alphaproteobacteria</taxon>
        <taxon>Hyphomicrobiales</taxon>
        <taxon>Methylobacteriaceae</taxon>
        <taxon>Methylobacterium</taxon>
    </lineage>
</organism>
<evidence type="ECO:0000256" key="2">
    <source>
        <dbReference type="ARBA" id="ARBA00009477"/>
    </source>
</evidence>
<keyword evidence="5 9" id="KW-0997">Cell inner membrane</keyword>
<gene>
    <name evidence="13" type="ORF">GCM10007890_00910</name>
</gene>
<evidence type="ECO:0000256" key="4">
    <source>
        <dbReference type="ARBA" id="ARBA00022475"/>
    </source>
</evidence>
<dbReference type="InterPro" id="IPR058982">
    <property type="entry name" value="Beta-barrel_AprE"/>
</dbReference>
<evidence type="ECO:0000259" key="12">
    <source>
        <dbReference type="Pfam" id="PF26002"/>
    </source>
</evidence>
<name>A0AA37WNS1_9HYPH</name>
<dbReference type="Gene3D" id="2.40.30.170">
    <property type="match status" value="1"/>
</dbReference>
<proteinExistence type="inferred from homology"/>
<dbReference type="Pfam" id="PF26002">
    <property type="entry name" value="Beta-barrel_AprE"/>
    <property type="match status" value="1"/>
</dbReference>
<keyword evidence="8" id="KW-0472">Membrane</keyword>
<evidence type="ECO:0000313" key="13">
    <source>
        <dbReference type="EMBL" id="GLS68080.1"/>
    </source>
</evidence>
<protein>
    <recommendedName>
        <fullName evidence="9">Membrane fusion protein (MFP) family protein</fullName>
    </recommendedName>
</protein>
<reference evidence="14" key="1">
    <citation type="journal article" date="2019" name="Int. J. Syst. Evol. Microbiol.">
        <title>The Global Catalogue of Microorganisms (GCM) 10K type strain sequencing project: providing services to taxonomists for standard genome sequencing and annotation.</title>
        <authorList>
            <consortium name="The Broad Institute Genomics Platform"/>
            <consortium name="The Broad Institute Genome Sequencing Center for Infectious Disease"/>
            <person name="Wu L."/>
            <person name="Ma J."/>
        </authorList>
    </citation>
    <scope>NUCLEOTIDE SEQUENCE [LARGE SCALE GENOMIC DNA]</scope>
    <source>
        <strain evidence="14">NBRC 103632</strain>
    </source>
</reference>
<evidence type="ECO:0000256" key="1">
    <source>
        <dbReference type="ARBA" id="ARBA00004377"/>
    </source>
</evidence>
<dbReference type="InterPro" id="IPR050739">
    <property type="entry name" value="MFP"/>
</dbReference>
<dbReference type="Pfam" id="PF25994">
    <property type="entry name" value="HH_AprE"/>
    <property type="match status" value="1"/>
</dbReference>
<feature type="domain" description="AprE-like beta-barrel" evidence="12">
    <location>
        <begin position="325"/>
        <end position="414"/>
    </location>
</feature>
<keyword evidence="4 9" id="KW-1003">Cell membrane</keyword>
<dbReference type="GO" id="GO:0005886">
    <property type="term" value="C:plasma membrane"/>
    <property type="evidence" value="ECO:0007669"/>
    <property type="project" value="UniProtKB-SubCell"/>
</dbReference>